<feature type="transmembrane region" description="Helical" evidence="1">
    <location>
        <begin position="41"/>
        <end position="63"/>
    </location>
</feature>
<sequence>MQLKISKVAFWLESTVLLAWLKLIMLPLAVWFIFYFINSDWIATTVYRVVIALLVAFLSFYVVERLSLWLSNVPGEQRLIAACDEHSLHLALEESAEFPIDKVLAITFLEGSLVNGIKWPHRKHVIRVTLVDEVKELTTNFNFPPLVAFLKQADTLARKQQDD</sequence>
<dbReference type="Proteomes" id="UP001231109">
    <property type="component" value="Unassembled WGS sequence"/>
</dbReference>
<keyword evidence="1" id="KW-1133">Transmembrane helix</keyword>
<name>A0ABT9I5B6_9GAMM</name>
<proteinExistence type="predicted"/>
<evidence type="ECO:0000313" key="3">
    <source>
        <dbReference type="Proteomes" id="UP001231109"/>
    </source>
</evidence>
<evidence type="ECO:0000313" key="2">
    <source>
        <dbReference type="EMBL" id="MDP5138592.1"/>
    </source>
</evidence>
<keyword evidence="3" id="KW-1185">Reference proteome</keyword>
<evidence type="ECO:0000256" key="1">
    <source>
        <dbReference type="SAM" id="Phobius"/>
    </source>
</evidence>
<dbReference type="RefSeq" id="WP_305977708.1">
    <property type="nucleotide sequence ID" value="NZ_JAPJDZ010000211.1"/>
</dbReference>
<organism evidence="2 3">
    <name type="scientific">Rheinheimera baltica</name>
    <dbReference type="NCBI Taxonomy" id="67576"/>
    <lineage>
        <taxon>Bacteria</taxon>
        <taxon>Pseudomonadati</taxon>
        <taxon>Pseudomonadota</taxon>
        <taxon>Gammaproteobacteria</taxon>
        <taxon>Chromatiales</taxon>
        <taxon>Chromatiaceae</taxon>
        <taxon>Rheinheimera</taxon>
    </lineage>
</organism>
<keyword evidence="1" id="KW-0812">Transmembrane</keyword>
<gene>
    <name evidence="2" type="ORF">ORJ04_21835</name>
</gene>
<dbReference type="EMBL" id="JAPJDZ010000211">
    <property type="protein sequence ID" value="MDP5138592.1"/>
    <property type="molecule type" value="Genomic_DNA"/>
</dbReference>
<keyword evidence="1" id="KW-0472">Membrane</keyword>
<feature type="transmembrane region" description="Helical" evidence="1">
    <location>
        <begin position="12"/>
        <end position="35"/>
    </location>
</feature>
<reference evidence="2 3" key="1">
    <citation type="submission" date="2022-11" db="EMBL/GenBank/DDBJ databases">
        <title>Viruses from the air-sea interface of a natural surface slick.</title>
        <authorList>
            <person name="Rahlff J."/>
            <person name="Holmfeldt K."/>
        </authorList>
    </citation>
    <scope>NUCLEOTIDE SEQUENCE [LARGE SCALE GENOMIC DNA]</scope>
    <source>
        <strain evidence="2 3">SMS4</strain>
    </source>
</reference>
<accession>A0ABT9I5B6</accession>
<comment type="caution">
    <text evidence="2">The sequence shown here is derived from an EMBL/GenBank/DDBJ whole genome shotgun (WGS) entry which is preliminary data.</text>
</comment>
<protein>
    <submittedName>
        <fullName evidence="2">Uncharacterized protein</fullName>
    </submittedName>
</protein>